<feature type="compositionally biased region" description="Acidic residues" evidence="1">
    <location>
        <begin position="1"/>
        <end position="10"/>
    </location>
</feature>
<evidence type="ECO:0000313" key="2">
    <source>
        <dbReference type="EMBL" id="KAA8544151.1"/>
    </source>
</evidence>
<name>A0A5J5BSH7_9ASTE</name>
<proteinExistence type="predicted"/>
<sequence length="86" mass="8981">MVGEIVDIEAAEDRGETEATEGSGELTWQDDMDKGDDVTNDRDDEVACCGPCDDVAADVADDVIDDVADDVAGSEPCDDLTADVAI</sequence>
<dbReference type="Proteomes" id="UP000325577">
    <property type="component" value="Linkage Group LG11"/>
</dbReference>
<accession>A0A5J5BSH7</accession>
<evidence type="ECO:0000256" key="1">
    <source>
        <dbReference type="SAM" id="MobiDB-lite"/>
    </source>
</evidence>
<dbReference type="EMBL" id="CM018034">
    <property type="protein sequence ID" value="KAA8544151.1"/>
    <property type="molecule type" value="Genomic_DNA"/>
</dbReference>
<protein>
    <submittedName>
        <fullName evidence="2">Uncharacterized protein</fullName>
    </submittedName>
</protein>
<organism evidence="2 3">
    <name type="scientific">Nyssa sinensis</name>
    <dbReference type="NCBI Taxonomy" id="561372"/>
    <lineage>
        <taxon>Eukaryota</taxon>
        <taxon>Viridiplantae</taxon>
        <taxon>Streptophyta</taxon>
        <taxon>Embryophyta</taxon>
        <taxon>Tracheophyta</taxon>
        <taxon>Spermatophyta</taxon>
        <taxon>Magnoliopsida</taxon>
        <taxon>eudicotyledons</taxon>
        <taxon>Gunneridae</taxon>
        <taxon>Pentapetalae</taxon>
        <taxon>asterids</taxon>
        <taxon>Cornales</taxon>
        <taxon>Nyssaceae</taxon>
        <taxon>Nyssa</taxon>
    </lineage>
</organism>
<keyword evidence="3" id="KW-1185">Reference proteome</keyword>
<feature type="compositionally biased region" description="Basic and acidic residues" evidence="1">
    <location>
        <begin position="31"/>
        <end position="41"/>
    </location>
</feature>
<gene>
    <name evidence="2" type="ORF">F0562_022213</name>
</gene>
<reference evidence="2 3" key="1">
    <citation type="submission" date="2019-09" db="EMBL/GenBank/DDBJ databases">
        <title>A chromosome-level genome assembly of the Chinese tupelo Nyssa sinensis.</title>
        <authorList>
            <person name="Yang X."/>
            <person name="Kang M."/>
            <person name="Yang Y."/>
            <person name="Xiong H."/>
            <person name="Wang M."/>
            <person name="Zhang Z."/>
            <person name="Wang Z."/>
            <person name="Wu H."/>
            <person name="Ma T."/>
            <person name="Liu J."/>
            <person name="Xi Z."/>
        </authorList>
    </citation>
    <scope>NUCLEOTIDE SEQUENCE [LARGE SCALE GENOMIC DNA]</scope>
    <source>
        <strain evidence="2">J267</strain>
        <tissue evidence="2">Leaf</tissue>
    </source>
</reference>
<dbReference type="AlphaFoldDB" id="A0A5J5BSH7"/>
<feature type="region of interest" description="Disordered" evidence="1">
    <location>
        <begin position="1"/>
        <end position="42"/>
    </location>
</feature>
<evidence type="ECO:0000313" key="3">
    <source>
        <dbReference type="Proteomes" id="UP000325577"/>
    </source>
</evidence>